<accession>A0ABR7E6N5</accession>
<reference evidence="1 2" key="1">
    <citation type="submission" date="2020-08" db="EMBL/GenBank/DDBJ databases">
        <title>Genome public.</title>
        <authorList>
            <person name="Liu C."/>
            <person name="Sun Q."/>
        </authorList>
    </citation>
    <scope>NUCLEOTIDE SEQUENCE [LARGE SCALE GENOMIC DNA]</scope>
    <source>
        <strain evidence="1 2">BX2</strain>
    </source>
</reference>
<dbReference type="Proteomes" id="UP000644010">
    <property type="component" value="Unassembled WGS sequence"/>
</dbReference>
<gene>
    <name evidence="1" type="ORF">H8S77_19255</name>
</gene>
<keyword evidence="2" id="KW-1185">Reference proteome</keyword>
<dbReference type="EMBL" id="JACOOI010000025">
    <property type="protein sequence ID" value="MBC5645021.1"/>
    <property type="molecule type" value="Genomic_DNA"/>
</dbReference>
<evidence type="ECO:0000313" key="2">
    <source>
        <dbReference type="Proteomes" id="UP000644010"/>
    </source>
</evidence>
<sequence>MDSLKVGKVIFSLLNGNSDLTAFVNNKIYPIIVEKETTFPFIVYKRNNIIPDYTKDFHFKDNVIIDIICVSTNYAESIEIAGIIRNILEDKRYDDIQSIKLESADEDYTDDAYVQTLSFNLTINK</sequence>
<dbReference type="Pfam" id="PF11367">
    <property type="entry name" value="Tail_completion_gp17"/>
    <property type="match status" value="1"/>
</dbReference>
<dbReference type="InterPro" id="IPR021508">
    <property type="entry name" value="Gp17-like"/>
</dbReference>
<name>A0ABR7E6N5_9BACT</name>
<dbReference type="RefSeq" id="WP_186960783.1">
    <property type="nucleotide sequence ID" value="NZ_JACOOI010000025.1"/>
</dbReference>
<comment type="caution">
    <text evidence="1">The sequence shown here is derived from an EMBL/GenBank/DDBJ whole genome shotgun (WGS) entry which is preliminary data.</text>
</comment>
<dbReference type="Gene3D" id="3.30.2000.30">
    <property type="match status" value="1"/>
</dbReference>
<organism evidence="1 2">
    <name type="scientific">Parabacteroides segnis</name>
    <dbReference type="NCBI Taxonomy" id="2763058"/>
    <lineage>
        <taxon>Bacteria</taxon>
        <taxon>Pseudomonadati</taxon>
        <taxon>Bacteroidota</taxon>
        <taxon>Bacteroidia</taxon>
        <taxon>Bacteroidales</taxon>
        <taxon>Tannerellaceae</taxon>
        <taxon>Parabacteroides</taxon>
    </lineage>
</organism>
<dbReference type="InterPro" id="IPR053745">
    <property type="entry name" value="Viral_Tail_Comp_sf"/>
</dbReference>
<proteinExistence type="predicted"/>
<evidence type="ECO:0000313" key="1">
    <source>
        <dbReference type="EMBL" id="MBC5645021.1"/>
    </source>
</evidence>
<protein>
    <submittedName>
        <fullName evidence="1">DUF3168 domain-containing protein</fullName>
    </submittedName>
</protein>